<dbReference type="Proteomes" id="UP000587367">
    <property type="component" value="Unassembled WGS sequence"/>
</dbReference>
<protein>
    <recommendedName>
        <fullName evidence="3">DUF2691 family protein</fullName>
    </recommendedName>
</protein>
<keyword evidence="2" id="KW-1185">Reference proteome</keyword>
<organism evidence="1 2">
    <name type="scientific">Chryseobacterium sediminis</name>
    <dbReference type="NCBI Taxonomy" id="1679494"/>
    <lineage>
        <taxon>Bacteria</taxon>
        <taxon>Pseudomonadati</taxon>
        <taxon>Bacteroidota</taxon>
        <taxon>Flavobacteriia</taxon>
        <taxon>Flavobacteriales</taxon>
        <taxon>Weeksellaceae</taxon>
        <taxon>Chryseobacterium group</taxon>
        <taxon>Chryseobacterium</taxon>
    </lineage>
</organism>
<dbReference type="EMBL" id="JACHKS010000001">
    <property type="protein sequence ID" value="MBB6331182.1"/>
    <property type="molecule type" value="Genomic_DNA"/>
</dbReference>
<sequence length="159" mass="18955">MNWIIRSTKKVKFHTNLQEVLKPIWDDLTIYHWILTDLDFISEQPLPINFDEDFFVLDHQEFKQLYQSNTQIVWGILSAVKDNTEPDTILVSRLSAEDPSVWEPNHFLIQESILEIIAIDSGYTLVKFKDKNLSDKFKEYFQEQAVDLQKFNEKYINRI</sequence>
<evidence type="ECO:0000313" key="2">
    <source>
        <dbReference type="Proteomes" id="UP000587367"/>
    </source>
</evidence>
<accession>A0ABR6PZW0</accession>
<proteinExistence type="predicted"/>
<dbReference type="RefSeq" id="WP_184556149.1">
    <property type="nucleotide sequence ID" value="NZ_JACHKS010000001.1"/>
</dbReference>
<evidence type="ECO:0000313" key="1">
    <source>
        <dbReference type="EMBL" id="MBB6331182.1"/>
    </source>
</evidence>
<name>A0ABR6PZW0_9FLAO</name>
<comment type="caution">
    <text evidence="1">The sequence shown here is derived from an EMBL/GenBank/DDBJ whole genome shotgun (WGS) entry which is preliminary data.</text>
</comment>
<reference evidence="1 2" key="1">
    <citation type="submission" date="2020-08" db="EMBL/GenBank/DDBJ databases">
        <title>Functional genomics of gut bacteria from endangered species of beetles.</title>
        <authorList>
            <person name="Carlos-Shanley C."/>
        </authorList>
    </citation>
    <scope>NUCLEOTIDE SEQUENCE [LARGE SCALE GENOMIC DNA]</scope>
    <source>
        <strain evidence="1 2">S00068</strain>
    </source>
</reference>
<gene>
    <name evidence="1" type="ORF">HNP24_002132</name>
</gene>
<evidence type="ECO:0008006" key="3">
    <source>
        <dbReference type="Google" id="ProtNLM"/>
    </source>
</evidence>